<dbReference type="SUPFAM" id="SSF53756">
    <property type="entry name" value="UDP-Glycosyltransferase/glycogen phosphorylase"/>
    <property type="match status" value="1"/>
</dbReference>
<dbReference type="PANTHER" id="PTHR12526:SF630">
    <property type="entry name" value="GLYCOSYLTRANSFERASE"/>
    <property type="match status" value="1"/>
</dbReference>
<dbReference type="Gene3D" id="3.40.50.2000">
    <property type="entry name" value="Glycogen Phosphorylase B"/>
    <property type="match status" value="2"/>
</dbReference>
<sequence>MKKKLVFTIGSLSGGGAERVISILANHLCQDYDVTILALLKDEVAYDLDSRVRYQVIDLPEQLKGIMRNLQRLRQIRRTIKAINPHVVISFLTTINIMVLAALAFTSYPIIVSERNDPNAETPTKLGRLIRDVSYYSRKRIFFVFQTQYAKDCFKGMTEKNSAIIFNPLKKEILPAYQGTREKRIVCVARLEPAKNLPLLIRAFHRFKKSHPDYQLEFFGKGPLEAELKALIRTLDMEDNVVFHGFTRDVHSKIHRAKMFILPSDYEGISNAMLEALAMGIPTICTDCPAYGGRLFIEDGKSGFLIPVGHEEALLEKMLTLAENDDLGNAFSQNSQVIKERLSEDLIVEQWRQLIGEL</sequence>
<evidence type="ECO:0000313" key="3">
    <source>
        <dbReference type="EMBL" id="MET3557540.1"/>
    </source>
</evidence>
<organism evidence="3 4">
    <name type="scientific">Streptococcus rupicaprae</name>
    <dbReference type="NCBI Taxonomy" id="759619"/>
    <lineage>
        <taxon>Bacteria</taxon>
        <taxon>Bacillati</taxon>
        <taxon>Bacillota</taxon>
        <taxon>Bacilli</taxon>
        <taxon>Lactobacillales</taxon>
        <taxon>Streptococcaceae</taxon>
        <taxon>Streptococcus</taxon>
    </lineage>
</organism>
<dbReference type="InterPro" id="IPR001296">
    <property type="entry name" value="Glyco_trans_1"/>
</dbReference>
<dbReference type="Pfam" id="PF00534">
    <property type="entry name" value="Glycos_transf_1"/>
    <property type="match status" value="1"/>
</dbReference>
<comment type="caution">
    <text evidence="3">The sequence shown here is derived from an EMBL/GenBank/DDBJ whole genome shotgun (WGS) entry which is preliminary data.</text>
</comment>
<reference evidence="3 4" key="1">
    <citation type="submission" date="2024-06" db="EMBL/GenBank/DDBJ databases">
        <title>Genomic Encyclopedia of Type Strains, Phase IV (KMG-IV): sequencing the most valuable type-strain genomes for metagenomic binning, comparative biology and taxonomic classification.</title>
        <authorList>
            <person name="Goeker M."/>
        </authorList>
    </citation>
    <scope>NUCLEOTIDE SEQUENCE [LARGE SCALE GENOMIC DNA]</scope>
    <source>
        <strain evidence="3 4">DSM 28303</strain>
    </source>
</reference>
<feature type="domain" description="Glycosyl transferase family 1" evidence="1">
    <location>
        <begin position="181"/>
        <end position="335"/>
    </location>
</feature>
<evidence type="ECO:0000313" key="4">
    <source>
        <dbReference type="Proteomes" id="UP001549122"/>
    </source>
</evidence>
<gene>
    <name evidence="3" type="ORF">ABID29_000650</name>
</gene>
<feature type="domain" description="Glycosyltransferase subfamily 4-like N-terminal" evidence="2">
    <location>
        <begin position="15"/>
        <end position="115"/>
    </location>
</feature>
<evidence type="ECO:0000259" key="2">
    <source>
        <dbReference type="Pfam" id="PF13439"/>
    </source>
</evidence>
<evidence type="ECO:0000259" key="1">
    <source>
        <dbReference type="Pfam" id="PF00534"/>
    </source>
</evidence>
<dbReference type="RefSeq" id="WP_354364360.1">
    <property type="nucleotide sequence ID" value="NZ_JBEPLO010000005.1"/>
</dbReference>
<dbReference type="Proteomes" id="UP001549122">
    <property type="component" value="Unassembled WGS sequence"/>
</dbReference>
<dbReference type="PANTHER" id="PTHR12526">
    <property type="entry name" value="GLYCOSYLTRANSFERASE"/>
    <property type="match status" value="1"/>
</dbReference>
<dbReference type="EMBL" id="JBEPLO010000005">
    <property type="protein sequence ID" value="MET3557540.1"/>
    <property type="molecule type" value="Genomic_DNA"/>
</dbReference>
<keyword evidence="4" id="KW-1185">Reference proteome</keyword>
<name>A0ABV2FGH2_9STRE</name>
<protein>
    <submittedName>
        <fullName evidence="3">Glycosyltransferase involved in cell wall biosynthesis</fullName>
    </submittedName>
</protein>
<accession>A0ABV2FGH2</accession>
<dbReference type="Pfam" id="PF13439">
    <property type="entry name" value="Glyco_transf_4"/>
    <property type="match status" value="1"/>
</dbReference>
<proteinExistence type="predicted"/>
<dbReference type="InterPro" id="IPR028098">
    <property type="entry name" value="Glyco_trans_4-like_N"/>
</dbReference>